<dbReference type="Pfam" id="PF11028">
    <property type="entry name" value="TMEM260-like"/>
    <property type="match status" value="1"/>
</dbReference>
<dbReference type="PANTHER" id="PTHR16214:SF3">
    <property type="entry name" value="TRANSMEMBRANE PROTEIN 260"/>
    <property type="match status" value="1"/>
</dbReference>
<keyword evidence="1" id="KW-0812">Transmembrane</keyword>
<name>A0ABS9SFZ1_9BACT</name>
<sequence>MNFKKVNNITGWLVFAIAALTYTLTKEARGSLWDCGEFVACAFKLGMPHPPGAPLFTLLGRFFIILFGDNPQTAASAVNFMSAMASAATILFLFWTITHFARKMFVKVGETLTNPQLMTVMGAGVVGALAYTFTDSFWYSAVEGEVYALSSFLQPLYSGSF</sequence>
<keyword evidence="1" id="KW-0472">Membrane</keyword>
<evidence type="ECO:0000313" key="2">
    <source>
        <dbReference type="EMBL" id="MCH5597094.1"/>
    </source>
</evidence>
<dbReference type="EMBL" id="JAKWBL010000001">
    <property type="protein sequence ID" value="MCH5597094.1"/>
    <property type="molecule type" value="Genomic_DNA"/>
</dbReference>
<protein>
    <submittedName>
        <fullName evidence="2">DUF2723 domain-containing protein</fullName>
    </submittedName>
</protein>
<reference evidence="2 3" key="1">
    <citation type="submission" date="2022-02" db="EMBL/GenBank/DDBJ databases">
        <authorList>
            <person name="Min J."/>
        </authorList>
    </citation>
    <scope>NUCLEOTIDE SEQUENCE [LARGE SCALE GENOMIC DNA]</scope>
    <source>
        <strain evidence="2 3">GR10-1</strain>
    </source>
</reference>
<proteinExistence type="predicted"/>
<dbReference type="Proteomes" id="UP001202248">
    <property type="component" value="Unassembled WGS sequence"/>
</dbReference>
<dbReference type="PANTHER" id="PTHR16214">
    <property type="entry name" value="TRANSMEMBRANE PROTEIN 260"/>
    <property type="match status" value="1"/>
</dbReference>
<gene>
    <name evidence="2" type="ORF">MKP09_03775</name>
</gene>
<feature type="transmembrane region" description="Helical" evidence="1">
    <location>
        <begin position="80"/>
        <end position="97"/>
    </location>
</feature>
<feature type="transmembrane region" description="Helical" evidence="1">
    <location>
        <begin position="49"/>
        <end position="68"/>
    </location>
</feature>
<evidence type="ECO:0000256" key="1">
    <source>
        <dbReference type="SAM" id="Phobius"/>
    </source>
</evidence>
<keyword evidence="1" id="KW-1133">Transmembrane helix</keyword>
<comment type="caution">
    <text evidence="2">The sequence shown here is derived from an EMBL/GenBank/DDBJ whole genome shotgun (WGS) entry which is preliminary data.</text>
</comment>
<dbReference type="InterPro" id="IPR052724">
    <property type="entry name" value="GT117_domain-containing"/>
</dbReference>
<accession>A0ABS9SFZ1</accession>
<keyword evidence="3" id="KW-1185">Reference proteome</keyword>
<feature type="transmembrane region" description="Helical" evidence="1">
    <location>
        <begin position="117"/>
        <end position="134"/>
    </location>
</feature>
<dbReference type="InterPro" id="IPR021280">
    <property type="entry name" value="TMEM260-like"/>
</dbReference>
<evidence type="ECO:0000313" key="3">
    <source>
        <dbReference type="Proteomes" id="UP001202248"/>
    </source>
</evidence>
<organism evidence="2 3">
    <name type="scientific">Niabella ginsengisoli</name>
    <dbReference type="NCBI Taxonomy" id="522298"/>
    <lineage>
        <taxon>Bacteria</taxon>
        <taxon>Pseudomonadati</taxon>
        <taxon>Bacteroidota</taxon>
        <taxon>Chitinophagia</taxon>
        <taxon>Chitinophagales</taxon>
        <taxon>Chitinophagaceae</taxon>
        <taxon>Niabella</taxon>
    </lineage>
</organism>